<dbReference type="EMBL" id="BSVB01000001">
    <property type="protein sequence ID" value="GMA93335.1"/>
    <property type="molecule type" value="Genomic_DNA"/>
</dbReference>
<feature type="transmembrane region" description="Helical" evidence="1">
    <location>
        <begin position="139"/>
        <end position="162"/>
    </location>
</feature>
<keyword evidence="1" id="KW-0812">Transmembrane</keyword>
<comment type="caution">
    <text evidence="2">The sequence shown here is derived from an EMBL/GenBank/DDBJ whole genome shotgun (WGS) entry which is preliminary data.</text>
</comment>
<keyword evidence="1" id="KW-1133">Transmembrane helix</keyword>
<gene>
    <name evidence="2" type="ORF">GCM10025881_01590</name>
</gene>
<reference evidence="3" key="1">
    <citation type="journal article" date="2019" name="Int. J. Syst. Evol. Microbiol.">
        <title>The Global Catalogue of Microorganisms (GCM) 10K type strain sequencing project: providing services to taxonomists for standard genome sequencing and annotation.</title>
        <authorList>
            <consortium name="The Broad Institute Genomics Platform"/>
            <consortium name="The Broad Institute Genome Sequencing Center for Infectious Disease"/>
            <person name="Wu L."/>
            <person name="Ma J."/>
        </authorList>
    </citation>
    <scope>NUCLEOTIDE SEQUENCE [LARGE SCALE GENOMIC DNA]</scope>
    <source>
        <strain evidence="3">NBRC 108894</strain>
    </source>
</reference>
<accession>A0ABQ6K1C5</accession>
<evidence type="ECO:0000313" key="3">
    <source>
        <dbReference type="Proteomes" id="UP001157034"/>
    </source>
</evidence>
<keyword evidence="1" id="KW-0472">Membrane</keyword>
<feature type="transmembrane region" description="Helical" evidence="1">
    <location>
        <begin position="70"/>
        <end position="90"/>
    </location>
</feature>
<evidence type="ECO:0008006" key="4">
    <source>
        <dbReference type="Google" id="ProtNLM"/>
    </source>
</evidence>
<sequence length="167" mass="17045">MDLATWVPFFTAAAGASAALVGLLIVAMSVNVESIVRIASMPSRAAATISSLSIVVVISVLALIPGLDAVWLGVVVLVCSLGAVGFATDSMVRLLRDAGGHGEITTPFERVIRAVVGVIPVLVCAIGGVLLLAGLTTAGLVLTAVGFALAFLVAVLNTWVILIEIRR</sequence>
<evidence type="ECO:0000313" key="2">
    <source>
        <dbReference type="EMBL" id="GMA93335.1"/>
    </source>
</evidence>
<feature type="transmembrane region" description="Helical" evidence="1">
    <location>
        <begin position="44"/>
        <end position="64"/>
    </location>
</feature>
<protein>
    <recommendedName>
        <fullName evidence="4">Modulator of FtsH protease</fullName>
    </recommendedName>
</protein>
<feature type="transmembrane region" description="Helical" evidence="1">
    <location>
        <begin position="111"/>
        <end position="133"/>
    </location>
</feature>
<organism evidence="2 3">
    <name type="scientific">Pseudolysinimonas kribbensis</name>
    <dbReference type="NCBI Taxonomy" id="433641"/>
    <lineage>
        <taxon>Bacteria</taxon>
        <taxon>Bacillati</taxon>
        <taxon>Actinomycetota</taxon>
        <taxon>Actinomycetes</taxon>
        <taxon>Micrococcales</taxon>
        <taxon>Microbacteriaceae</taxon>
        <taxon>Pseudolysinimonas</taxon>
    </lineage>
</organism>
<feature type="transmembrane region" description="Helical" evidence="1">
    <location>
        <begin position="6"/>
        <end position="32"/>
    </location>
</feature>
<keyword evidence="3" id="KW-1185">Reference proteome</keyword>
<proteinExistence type="predicted"/>
<evidence type="ECO:0000256" key="1">
    <source>
        <dbReference type="SAM" id="Phobius"/>
    </source>
</evidence>
<name>A0ABQ6K1C5_9MICO</name>
<dbReference type="Proteomes" id="UP001157034">
    <property type="component" value="Unassembled WGS sequence"/>
</dbReference>
<dbReference type="RefSeq" id="WP_284252092.1">
    <property type="nucleotide sequence ID" value="NZ_BAAAQO010000005.1"/>
</dbReference>